<dbReference type="InterPro" id="IPR001663">
    <property type="entry name" value="Rng_hydr_dOase-A"/>
</dbReference>
<dbReference type="eggNOG" id="COG4638">
    <property type="taxonomic scope" value="Bacteria"/>
</dbReference>
<keyword evidence="3" id="KW-0479">Metal-binding</keyword>
<dbReference type="Gene3D" id="3.90.380.10">
    <property type="entry name" value="Naphthalene 1,2-dioxygenase Alpha Subunit, Chain A, domain 1"/>
    <property type="match status" value="2"/>
</dbReference>
<dbReference type="EC" id="1.14.15.7" evidence="8"/>
<gene>
    <name evidence="8" type="ordered locus">Halhy_6280</name>
</gene>
<dbReference type="EMBL" id="CP002691">
    <property type="protein sequence ID" value="AEE54100.1"/>
    <property type="molecule type" value="Genomic_DNA"/>
</dbReference>
<dbReference type="GO" id="GO:0019133">
    <property type="term" value="F:choline monooxygenase activity"/>
    <property type="evidence" value="ECO:0007669"/>
    <property type="project" value="UniProtKB-EC"/>
</dbReference>
<protein>
    <submittedName>
        <fullName evidence="8">Choline monooxygenase</fullName>
        <ecNumber evidence="8">1.14.15.7</ecNumber>
    </submittedName>
</protein>
<evidence type="ECO:0000256" key="2">
    <source>
        <dbReference type="ARBA" id="ARBA00022714"/>
    </source>
</evidence>
<dbReference type="GO" id="GO:0051537">
    <property type="term" value="F:2 iron, 2 sulfur cluster binding"/>
    <property type="evidence" value="ECO:0007669"/>
    <property type="project" value="UniProtKB-KW"/>
</dbReference>
<dbReference type="InterPro" id="IPR036922">
    <property type="entry name" value="Rieske_2Fe-2S_sf"/>
</dbReference>
<dbReference type="KEGG" id="hhy:Halhy_6280"/>
<proteinExistence type="predicted"/>
<evidence type="ECO:0000259" key="7">
    <source>
        <dbReference type="PROSITE" id="PS51296"/>
    </source>
</evidence>
<dbReference type="HOGENOM" id="CLU_026244_3_0_10"/>
<evidence type="ECO:0000256" key="6">
    <source>
        <dbReference type="ARBA" id="ARBA00023014"/>
    </source>
</evidence>
<keyword evidence="2" id="KW-0001">2Fe-2S</keyword>
<dbReference type="AlphaFoldDB" id="F4L682"/>
<reference key="2">
    <citation type="submission" date="2011-04" db="EMBL/GenBank/DDBJ databases">
        <title>Complete sequence of chromosome of Haliscomenobacter hydrossis DSM 1100.</title>
        <authorList>
            <consortium name="US DOE Joint Genome Institute (JGI-PGF)"/>
            <person name="Lucas S."/>
            <person name="Han J."/>
            <person name="Lapidus A."/>
            <person name="Bruce D."/>
            <person name="Goodwin L."/>
            <person name="Pitluck S."/>
            <person name="Peters L."/>
            <person name="Kyrpides N."/>
            <person name="Mavromatis K."/>
            <person name="Ivanova N."/>
            <person name="Ovchinnikova G."/>
            <person name="Pagani I."/>
            <person name="Daligault H."/>
            <person name="Detter J.C."/>
            <person name="Han C."/>
            <person name="Land M."/>
            <person name="Hauser L."/>
            <person name="Markowitz V."/>
            <person name="Cheng J.-F."/>
            <person name="Hugenholtz P."/>
            <person name="Woyke T."/>
            <person name="Wu D."/>
            <person name="Verbarg S."/>
            <person name="Frueling A."/>
            <person name="Brambilla E."/>
            <person name="Klenk H.-P."/>
            <person name="Eisen J.A."/>
        </authorList>
    </citation>
    <scope>NUCLEOTIDE SEQUENCE</scope>
    <source>
        <strain>DSM 1100</strain>
    </source>
</reference>
<accession>F4L682</accession>
<dbReference type="InterPro" id="IPR017941">
    <property type="entry name" value="Rieske_2Fe-2S"/>
</dbReference>
<dbReference type="Pfam" id="PF00848">
    <property type="entry name" value="Ring_hydroxyl_A"/>
    <property type="match status" value="1"/>
</dbReference>
<sequence length="365" mass="42893">MSNTSKFNYTVHPDIQRAETLPAEFYRNPAVFEAMRDTLFPRSWQWIETGEHLEQNGAVFPFQSIPGFVNEPLFLRKDNEGQVQCFSNVCTHRGNILVHNPGVYKKLVCNYHGRRFDLNGQMEFMPEFKEALDFPRPCDHLTEIPTAFWAQFPFVSLDPAFDFQKVIDVLQERNGFMPLTQFRYAPEWSRDYLVNAHWALYCDNYLEGFHIPFVHPGLNQALDYDAYDTEVFEYCNLQIGIGDAATECFDLPEGHVDYGKRVAGYYFWVFPNMMFNFYPWGLSVNIVKPMSIKQCKVRFIMYVYDESKMEQSAGADLDKVEREDEFVVENVQRGIQSRFYQTGRFSPKREACVHHFHRLLAQFIH</sequence>
<keyword evidence="8" id="KW-0503">Monooxygenase</keyword>
<dbReference type="PROSITE" id="PS51296">
    <property type="entry name" value="RIESKE"/>
    <property type="match status" value="1"/>
</dbReference>
<dbReference type="InterPro" id="IPR015879">
    <property type="entry name" value="Ring_hydroxy_dOase_asu_C_dom"/>
</dbReference>
<keyword evidence="9" id="KW-1185">Reference proteome</keyword>
<evidence type="ECO:0000256" key="5">
    <source>
        <dbReference type="ARBA" id="ARBA00023004"/>
    </source>
</evidence>
<keyword evidence="4 8" id="KW-0560">Oxidoreductase</keyword>
<evidence type="ECO:0000313" key="8">
    <source>
        <dbReference type="EMBL" id="AEE54100.1"/>
    </source>
</evidence>
<evidence type="ECO:0000256" key="1">
    <source>
        <dbReference type="ARBA" id="ARBA00001962"/>
    </source>
</evidence>
<keyword evidence="6" id="KW-0411">Iron-sulfur</keyword>
<dbReference type="CDD" id="cd03469">
    <property type="entry name" value="Rieske_RO_Alpha_N"/>
    <property type="match status" value="1"/>
</dbReference>
<organism evidence="8 9">
    <name type="scientific">Haliscomenobacter hydrossis (strain ATCC 27775 / DSM 1100 / LMG 10767 / O)</name>
    <dbReference type="NCBI Taxonomy" id="760192"/>
    <lineage>
        <taxon>Bacteria</taxon>
        <taxon>Pseudomonadati</taxon>
        <taxon>Bacteroidota</taxon>
        <taxon>Saprospiria</taxon>
        <taxon>Saprospirales</taxon>
        <taxon>Haliscomenobacteraceae</taxon>
        <taxon>Haliscomenobacter</taxon>
    </lineage>
</organism>
<dbReference type="SUPFAM" id="SSF50022">
    <property type="entry name" value="ISP domain"/>
    <property type="match status" value="1"/>
</dbReference>
<evidence type="ECO:0000313" key="9">
    <source>
        <dbReference type="Proteomes" id="UP000008461"/>
    </source>
</evidence>
<dbReference type="OrthoDB" id="9800776at2"/>
<evidence type="ECO:0000256" key="3">
    <source>
        <dbReference type="ARBA" id="ARBA00022723"/>
    </source>
</evidence>
<reference evidence="8 9" key="1">
    <citation type="journal article" date="2011" name="Stand. Genomic Sci.">
        <title>Complete genome sequence of Haliscomenobacter hydrossis type strain (O).</title>
        <authorList>
            <consortium name="US DOE Joint Genome Institute (JGI-PGF)"/>
            <person name="Daligault H."/>
            <person name="Lapidus A."/>
            <person name="Zeytun A."/>
            <person name="Nolan M."/>
            <person name="Lucas S."/>
            <person name="Del Rio T.G."/>
            <person name="Tice H."/>
            <person name="Cheng J.F."/>
            <person name="Tapia R."/>
            <person name="Han C."/>
            <person name="Goodwin L."/>
            <person name="Pitluck S."/>
            <person name="Liolios K."/>
            <person name="Pagani I."/>
            <person name="Ivanova N."/>
            <person name="Huntemann M."/>
            <person name="Mavromatis K."/>
            <person name="Mikhailova N."/>
            <person name="Pati A."/>
            <person name="Chen A."/>
            <person name="Palaniappan K."/>
            <person name="Land M."/>
            <person name="Hauser L."/>
            <person name="Brambilla E.M."/>
            <person name="Rohde M."/>
            <person name="Verbarg S."/>
            <person name="Goker M."/>
            <person name="Bristow J."/>
            <person name="Eisen J.A."/>
            <person name="Markowitz V."/>
            <person name="Hugenholtz P."/>
            <person name="Kyrpides N.C."/>
            <person name="Klenk H.P."/>
            <person name="Woyke T."/>
        </authorList>
    </citation>
    <scope>NUCLEOTIDE SEQUENCE [LARGE SCALE GENOMIC DNA]</scope>
    <source>
        <strain evidence="9">ATCC 27775 / DSM 1100 / LMG 10767 / O</strain>
    </source>
</reference>
<feature type="domain" description="Rieske" evidence="7">
    <location>
        <begin position="57"/>
        <end position="155"/>
    </location>
</feature>
<dbReference type="GO" id="GO:0005506">
    <property type="term" value="F:iron ion binding"/>
    <property type="evidence" value="ECO:0007669"/>
    <property type="project" value="InterPro"/>
</dbReference>
<keyword evidence="5" id="KW-0408">Iron</keyword>
<dbReference type="STRING" id="760192.Halhy_6280"/>
<dbReference type="Pfam" id="PF00355">
    <property type="entry name" value="Rieske"/>
    <property type="match status" value="1"/>
</dbReference>
<name>F4L682_HALH1</name>
<dbReference type="PANTHER" id="PTHR43756">
    <property type="entry name" value="CHOLINE MONOOXYGENASE, CHLOROPLASTIC"/>
    <property type="match status" value="1"/>
</dbReference>
<comment type="cofactor">
    <cofactor evidence="1">
        <name>Fe cation</name>
        <dbReference type="ChEBI" id="CHEBI:24875"/>
    </cofactor>
</comment>
<evidence type="ECO:0000256" key="4">
    <source>
        <dbReference type="ARBA" id="ARBA00023002"/>
    </source>
</evidence>
<dbReference type="RefSeq" id="WP_013768621.1">
    <property type="nucleotide sequence ID" value="NC_015510.1"/>
</dbReference>
<dbReference type="PANTHER" id="PTHR43756:SF5">
    <property type="entry name" value="CHOLINE MONOOXYGENASE, CHLOROPLASTIC"/>
    <property type="match status" value="1"/>
</dbReference>
<dbReference type="SUPFAM" id="SSF55961">
    <property type="entry name" value="Bet v1-like"/>
    <property type="match status" value="1"/>
</dbReference>
<dbReference type="Gene3D" id="2.102.10.10">
    <property type="entry name" value="Rieske [2Fe-2S] iron-sulphur domain"/>
    <property type="match status" value="1"/>
</dbReference>
<dbReference type="Proteomes" id="UP000008461">
    <property type="component" value="Chromosome"/>
</dbReference>